<sequence length="461" mass="49208">MVTFGEVLAFDPEQVAQIFDVCNAQQETCEALGNQLQSLDSLRSWDGDAADAARDSAGRQRVDIDAHGTETWKIAAAARDCYNEGVALKRAAQACQADIVAAGLTVDSTTGKVSDPSPPDMTEWSAAERETYRNRIDDLQGRVNNVIAAAERFDGDLAAAINAANGSLPLTPDGEGPNVNGADRPANQVAAFRQVYGRAPTSINDWRLAEMLDPHSYDPRYKGEPPVVSIAKIEPVPGQGVVATGLFIPSDRVVAGPDLTDPFLEYNDGDGRGFNTNFASEDTRVSYVVDYENGYVIARQNPSVVSESGEVRTGTPDVKVNQLDDGAVLVDYRAADPFAPAPAAATGWSVNGQTIITPGADGAQISGRVTDFPSMETYQYMPDGTVNTLHQDDAGDHSSTGPMLNLPFHHEIGDYDDDFDRFPQEMYVSPKDDMALPTGEVEGGTSLGSAANPPSVSVSER</sequence>
<feature type="region of interest" description="Disordered" evidence="1">
    <location>
        <begin position="428"/>
        <end position="461"/>
    </location>
</feature>
<evidence type="ECO:0000313" key="3">
    <source>
        <dbReference type="Proteomes" id="UP001143347"/>
    </source>
</evidence>
<feature type="compositionally biased region" description="Polar residues" evidence="1">
    <location>
        <begin position="447"/>
        <end position="461"/>
    </location>
</feature>
<comment type="caution">
    <text evidence="2">The sequence shown here is derived from an EMBL/GenBank/DDBJ whole genome shotgun (WGS) entry which is preliminary data.</text>
</comment>
<proteinExistence type="predicted"/>
<reference evidence="2" key="1">
    <citation type="submission" date="2022-10" db="EMBL/GenBank/DDBJ databases">
        <title>WGS of marine actinomycetes from Thailand.</title>
        <authorList>
            <person name="Thawai C."/>
        </authorList>
    </citation>
    <scope>NUCLEOTIDE SEQUENCE</scope>
    <source>
        <strain evidence="2">SW21</strain>
    </source>
</reference>
<dbReference type="RefSeq" id="WP_266063246.1">
    <property type="nucleotide sequence ID" value="NZ_JAPKFM010000026.1"/>
</dbReference>
<protein>
    <recommendedName>
        <fullName evidence="4">DUF4226 domain-containing protein</fullName>
    </recommendedName>
</protein>
<evidence type="ECO:0008006" key="4">
    <source>
        <dbReference type="Google" id="ProtNLM"/>
    </source>
</evidence>
<dbReference type="Proteomes" id="UP001143347">
    <property type="component" value="Unassembled WGS sequence"/>
</dbReference>
<keyword evidence="3" id="KW-1185">Reference proteome</keyword>
<name>A0A9X3D711_9ACTN</name>
<evidence type="ECO:0000313" key="2">
    <source>
        <dbReference type="EMBL" id="MCX2966339.1"/>
    </source>
</evidence>
<dbReference type="EMBL" id="JAPKFM010000026">
    <property type="protein sequence ID" value="MCX2966339.1"/>
    <property type="molecule type" value="Genomic_DNA"/>
</dbReference>
<dbReference type="AlphaFoldDB" id="A0A9X3D711"/>
<gene>
    <name evidence="2" type="ORF">OSB52_19840</name>
</gene>
<evidence type="ECO:0000256" key="1">
    <source>
        <dbReference type="SAM" id="MobiDB-lite"/>
    </source>
</evidence>
<accession>A0A9X3D711</accession>
<organism evidence="2 3">
    <name type="scientific">Gordonia aquimaris</name>
    <dbReference type="NCBI Taxonomy" id="2984863"/>
    <lineage>
        <taxon>Bacteria</taxon>
        <taxon>Bacillati</taxon>
        <taxon>Actinomycetota</taxon>
        <taxon>Actinomycetes</taxon>
        <taxon>Mycobacteriales</taxon>
        <taxon>Gordoniaceae</taxon>
        <taxon>Gordonia</taxon>
    </lineage>
</organism>